<dbReference type="Gene3D" id="3.10.450.620">
    <property type="entry name" value="JHP933, nucleotidyltransferase-like core domain"/>
    <property type="match status" value="1"/>
</dbReference>
<dbReference type="InterPro" id="IPR014942">
    <property type="entry name" value="AbiEii"/>
</dbReference>
<dbReference type="Proteomes" id="UP000326061">
    <property type="component" value="Chromosome"/>
</dbReference>
<evidence type="ECO:0000313" key="2">
    <source>
        <dbReference type="Proteomes" id="UP000326061"/>
    </source>
</evidence>
<organism evidence="1 2">
    <name type="scientific">Sulfurimonas xiamenensis</name>
    <dbReference type="NCBI Taxonomy" id="2590021"/>
    <lineage>
        <taxon>Bacteria</taxon>
        <taxon>Pseudomonadati</taxon>
        <taxon>Campylobacterota</taxon>
        <taxon>Epsilonproteobacteria</taxon>
        <taxon>Campylobacterales</taxon>
        <taxon>Sulfurimonadaceae</taxon>
        <taxon>Sulfurimonas</taxon>
    </lineage>
</organism>
<reference evidence="2" key="1">
    <citation type="submission" date="2019-06" db="EMBL/GenBank/DDBJ databases">
        <title>Sulfurimonas gotlandica sp. nov., a chemoautotrophic and psychrotolerant epsilonproteobacterium isolated from a pelagic redoxcline, and an emended description of the genus Sulfurimonas.</title>
        <authorList>
            <person name="Wang S."/>
            <person name="Jiang L."/>
            <person name="Shao Z."/>
        </authorList>
    </citation>
    <scope>NUCLEOTIDE SEQUENCE [LARGE SCALE GENOMIC DNA]</scope>
    <source>
        <strain evidence="2">1-1N</strain>
    </source>
</reference>
<sequence>MAKIHPHIEAMLNQHDLNKDNPFEVLREILQEIVLYALYDAGFFKYAVFYGGTALRILHKLPRYSEDLDFSLIEPDNSFDLSKYEKNILVHLKNYGFEGVVETKIKDNSAVQSAFVKGNTVKHLIAINAPEDIVAKYPSTKKLKIKFEVDTKPPLNFEEEERLHLTPIPFQIRTMSISSLFAGKMHAVLCRGWQNRPKGRDWYDLVWYAKNGYELDILHLSTRLKQSCKAFDDNVGDISKDSILELLNQRIDDLDILMAKEDVSRFIYDQRELDLWSKDFFRSIAIMIKFKE</sequence>
<dbReference type="KEGG" id="suln:FJR47_00995"/>
<keyword evidence="1" id="KW-0808">Transferase</keyword>
<dbReference type="RefSeq" id="WP_152298636.1">
    <property type="nucleotide sequence ID" value="NZ_CP041166.1"/>
</dbReference>
<dbReference type="GO" id="GO:0016740">
    <property type="term" value="F:transferase activity"/>
    <property type="evidence" value="ECO:0007669"/>
    <property type="project" value="UniProtKB-KW"/>
</dbReference>
<keyword evidence="2" id="KW-1185">Reference proteome</keyword>
<accession>A0AAJ4DM12</accession>
<dbReference type="Pfam" id="PF08843">
    <property type="entry name" value="AbiEii"/>
    <property type="match status" value="1"/>
</dbReference>
<protein>
    <submittedName>
        <fullName evidence="1">Nucleotidyl transferase AbiEii/AbiGii toxin family protein</fullName>
    </submittedName>
</protein>
<dbReference type="AlphaFoldDB" id="A0AAJ4DM12"/>
<proteinExistence type="predicted"/>
<dbReference type="EMBL" id="CP041166">
    <property type="protein sequence ID" value="QFR42565.1"/>
    <property type="molecule type" value="Genomic_DNA"/>
</dbReference>
<gene>
    <name evidence="1" type="ORF">FJR47_00995</name>
</gene>
<name>A0AAJ4DM12_9BACT</name>
<evidence type="ECO:0000313" key="1">
    <source>
        <dbReference type="EMBL" id="QFR42565.1"/>
    </source>
</evidence>